<dbReference type="OrthoDB" id="9779267at2"/>
<dbReference type="Gene3D" id="3.40.720.10">
    <property type="entry name" value="Alkaline Phosphatase, subunit A"/>
    <property type="match status" value="1"/>
</dbReference>
<dbReference type="Proteomes" id="UP000274391">
    <property type="component" value="Unassembled WGS sequence"/>
</dbReference>
<dbReference type="Pfam" id="PF01663">
    <property type="entry name" value="Phosphodiest"/>
    <property type="match status" value="1"/>
</dbReference>
<dbReference type="PANTHER" id="PTHR10151:SF120">
    <property type="entry name" value="BIS(5'-ADENOSYL)-TRIPHOSPHATASE"/>
    <property type="match status" value="1"/>
</dbReference>
<protein>
    <submittedName>
        <fullName evidence="1">Alkaline phosphatase family protein</fullName>
    </submittedName>
</protein>
<keyword evidence="2" id="KW-1185">Reference proteome</keyword>
<reference evidence="1 2" key="1">
    <citation type="submission" date="2018-11" db="EMBL/GenBank/DDBJ databases">
        <title>YIM 102482-1 draft genome.</title>
        <authorList>
            <person name="Li G."/>
            <person name="Jiang Y."/>
        </authorList>
    </citation>
    <scope>NUCLEOTIDE SEQUENCE [LARGE SCALE GENOMIC DNA]</scope>
    <source>
        <strain evidence="1 2">YIM 102482-1</strain>
    </source>
</reference>
<organism evidence="1 2">
    <name type="scientific">Gulosibacter macacae</name>
    <dbReference type="NCBI Taxonomy" id="2488791"/>
    <lineage>
        <taxon>Bacteria</taxon>
        <taxon>Bacillati</taxon>
        <taxon>Actinomycetota</taxon>
        <taxon>Actinomycetes</taxon>
        <taxon>Micrococcales</taxon>
        <taxon>Microbacteriaceae</taxon>
        <taxon>Gulosibacter</taxon>
    </lineage>
</organism>
<gene>
    <name evidence="1" type="ORF">EG850_01440</name>
</gene>
<name>A0A3P3W326_9MICO</name>
<dbReference type="InterPro" id="IPR002591">
    <property type="entry name" value="Phosphodiest/P_Trfase"/>
</dbReference>
<sequence>MSPIVLSAGERRPSLAEVLPNCLAAIRGERGSMELPPVRGAVVMLVDGLGAELLRARAGHARHLVRGWAKRETGFAFPSTTVAGITSLTTATRAGEHGLVGYSVFDRAAGTYRNQLSGWGEGMEPATWQLRPTVFEQLVADRSAIEPFVVSVETYRDSGLTAASLRGATYVGGDTMRERVELTAKISADRAHPLVYLYHAELDQAGHKYGSESDQWLARLEELDAAFAHLLALLPADIGVLVVADHGMLDIREHEQVDLEGELLDDLVALAGEPRLRHLYLREQSADLLADVLARYRAAEGHRAEVLSRKEAIAAGWYGPVVVPEAAERIGDIVLAARKRVTYYTAHFDAKVRSVIGQHGSITDTETIVPLIRHGAFAR</sequence>
<dbReference type="RefSeq" id="WP_124969101.1">
    <property type="nucleotide sequence ID" value="NZ_RQVS01000001.1"/>
</dbReference>
<accession>A0A3P3W326</accession>
<proteinExistence type="predicted"/>
<evidence type="ECO:0000313" key="2">
    <source>
        <dbReference type="Proteomes" id="UP000274391"/>
    </source>
</evidence>
<dbReference type="EMBL" id="RQVS01000001">
    <property type="protein sequence ID" value="RRJ88827.1"/>
    <property type="molecule type" value="Genomic_DNA"/>
</dbReference>
<dbReference type="InterPro" id="IPR017850">
    <property type="entry name" value="Alkaline_phosphatase_core_sf"/>
</dbReference>
<dbReference type="PANTHER" id="PTHR10151">
    <property type="entry name" value="ECTONUCLEOTIDE PYROPHOSPHATASE/PHOSPHODIESTERASE"/>
    <property type="match status" value="1"/>
</dbReference>
<evidence type="ECO:0000313" key="1">
    <source>
        <dbReference type="EMBL" id="RRJ88827.1"/>
    </source>
</evidence>
<dbReference type="SUPFAM" id="SSF53649">
    <property type="entry name" value="Alkaline phosphatase-like"/>
    <property type="match status" value="1"/>
</dbReference>
<dbReference type="GO" id="GO:0016787">
    <property type="term" value="F:hydrolase activity"/>
    <property type="evidence" value="ECO:0007669"/>
    <property type="project" value="UniProtKB-ARBA"/>
</dbReference>
<comment type="caution">
    <text evidence="1">The sequence shown here is derived from an EMBL/GenBank/DDBJ whole genome shotgun (WGS) entry which is preliminary data.</text>
</comment>
<dbReference type="AlphaFoldDB" id="A0A3P3W326"/>